<proteinExistence type="predicted"/>
<keyword evidence="3" id="KW-1185">Reference proteome</keyword>
<protein>
    <submittedName>
        <fullName evidence="2">Uncharacterized protein</fullName>
    </submittedName>
</protein>
<sequence length="387" mass="42735">MLKVARDATKIESACSDEIKAIATAALRMQYQREHASIHRELAEQLGKLRILCKVERRRRKLLPKQDVSVLEALDGLEDQLKRGEQQLEEHKAMVERMEEAEDIISSRDAEKLARRIGNSLEALLEAAASSRSSIPGALSEGEAAQSEVMQRYLKFVAMKTNRDAAAERERAVSILNKIDVQMPDDSAFPLKQEGAGQNQPPLSTLRSSTVTKQIFNAPRQVGDANTAMRKTVHAEEAKQESSSSSDASAEELLRAARTAAKASEAFGQEAEHMWLCTMLKNSVGLDMQLSVALAQRSTALVGMETGDVDQEQQRWHVEMPSDDMQEFGNMLMDFTNIQEEAQSANGLDQVASAAVAMKQAALKLTTFVAEHQGQLTIRKGRMPRSS</sequence>
<name>U6KER9_9EIME</name>
<organism evidence="2 3">
    <name type="scientific">Eimeria mitis</name>
    <dbReference type="NCBI Taxonomy" id="44415"/>
    <lineage>
        <taxon>Eukaryota</taxon>
        <taxon>Sar</taxon>
        <taxon>Alveolata</taxon>
        <taxon>Apicomplexa</taxon>
        <taxon>Conoidasida</taxon>
        <taxon>Coccidia</taxon>
        <taxon>Eucoccidiorida</taxon>
        <taxon>Eimeriorina</taxon>
        <taxon>Eimeriidae</taxon>
        <taxon>Eimeria</taxon>
    </lineage>
</organism>
<reference evidence="2" key="1">
    <citation type="submission" date="2013-10" db="EMBL/GenBank/DDBJ databases">
        <title>Genomic analysis of the causative agents of coccidiosis in chickens.</title>
        <authorList>
            <person name="Reid A.J."/>
            <person name="Blake D."/>
            <person name="Billington K."/>
            <person name="Browne H."/>
            <person name="Dunn M."/>
            <person name="Hung S."/>
            <person name="Kawahara F."/>
            <person name="Miranda-Saavedra D."/>
            <person name="Mourier T."/>
            <person name="Nagra H."/>
            <person name="Otto T.D."/>
            <person name="Rawlings N."/>
            <person name="Sanchez A."/>
            <person name="Sanders M."/>
            <person name="Subramaniam C."/>
            <person name="Tay Y."/>
            <person name="Dear P."/>
            <person name="Doerig C."/>
            <person name="Gruber A."/>
            <person name="Parkinson J."/>
            <person name="Shirley M."/>
            <person name="Wan K.L."/>
            <person name="Berriman M."/>
            <person name="Tomley F."/>
            <person name="Pain A."/>
        </authorList>
    </citation>
    <scope>NUCLEOTIDE SEQUENCE [LARGE SCALE GENOMIC DNA]</scope>
    <source>
        <strain evidence="2">Houghton</strain>
    </source>
</reference>
<keyword evidence="1" id="KW-0175">Coiled coil</keyword>
<feature type="coiled-coil region" evidence="1">
    <location>
        <begin position="74"/>
        <end position="101"/>
    </location>
</feature>
<dbReference type="VEuPathDB" id="ToxoDB:EMH_0092610"/>
<evidence type="ECO:0000313" key="3">
    <source>
        <dbReference type="Proteomes" id="UP000030744"/>
    </source>
</evidence>
<accession>U6KER9</accession>
<dbReference type="AlphaFoldDB" id="U6KER9"/>
<dbReference type="OrthoDB" id="348432at2759"/>
<evidence type="ECO:0000256" key="1">
    <source>
        <dbReference type="SAM" id="Coils"/>
    </source>
</evidence>
<dbReference type="Proteomes" id="UP000030744">
    <property type="component" value="Unassembled WGS sequence"/>
</dbReference>
<gene>
    <name evidence="2" type="ORF">EMH_0092610</name>
</gene>
<dbReference type="EMBL" id="HG687126">
    <property type="protein sequence ID" value="CDJ34752.1"/>
    <property type="molecule type" value="Genomic_DNA"/>
</dbReference>
<evidence type="ECO:0000313" key="2">
    <source>
        <dbReference type="EMBL" id="CDJ34752.1"/>
    </source>
</evidence>
<reference evidence="2" key="2">
    <citation type="submission" date="2013-10" db="EMBL/GenBank/DDBJ databases">
        <authorList>
            <person name="Aslett M."/>
        </authorList>
    </citation>
    <scope>NUCLEOTIDE SEQUENCE [LARGE SCALE GENOMIC DNA]</scope>
    <source>
        <strain evidence="2">Houghton</strain>
    </source>
</reference>
<dbReference type="GeneID" id="25383440"/>
<dbReference type="RefSeq" id="XP_013357315.1">
    <property type="nucleotide sequence ID" value="XM_013501861.1"/>
</dbReference>